<dbReference type="GO" id="GO:0008970">
    <property type="term" value="F:phospholipase A1 activity"/>
    <property type="evidence" value="ECO:0007669"/>
    <property type="project" value="InterPro"/>
</dbReference>
<keyword evidence="3" id="KW-0175">Coiled coil</keyword>
<comment type="caution">
    <text evidence="5">The sequence shown here is derived from an EMBL/GenBank/DDBJ whole genome shotgun (WGS) entry which is preliminary data.</text>
</comment>
<evidence type="ECO:0000259" key="4">
    <source>
        <dbReference type="Pfam" id="PF01764"/>
    </source>
</evidence>
<evidence type="ECO:0000256" key="2">
    <source>
        <dbReference type="ARBA" id="ARBA00023098"/>
    </source>
</evidence>
<dbReference type="OrthoDB" id="424277at2759"/>
<keyword evidence="1" id="KW-0378">Hydrolase</keyword>
<evidence type="ECO:0000313" key="7">
    <source>
        <dbReference type="Proteomes" id="UP001152797"/>
    </source>
</evidence>
<dbReference type="Proteomes" id="UP001152797">
    <property type="component" value="Unassembled WGS sequence"/>
</dbReference>
<evidence type="ECO:0000313" key="5">
    <source>
        <dbReference type="EMBL" id="CAI4020151.1"/>
    </source>
</evidence>
<keyword evidence="2" id="KW-0443">Lipid metabolism</keyword>
<dbReference type="AlphaFoldDB" id="A0A9P1M3Q9"/>
<dbReference type="PANTHER" id="PTHR31828:SF1">
    <property type="entry name" value="PHOSPHOLIPASE A1-IIGAMMA"/>
    <property type="match status" value="1"/>
</dbReference>
<organism evidence="5">
    <name type="scientific">Cladocopium goreaui</name>
    <dbReference type="NCBI Taxonomy" id="2562237"/>
    <lineage>
        <taxon>Eukaryota</taxon>
        <taxon>Sar</taxon>
        <taxon>Alveolata</taxon>
        <taxon>Dinophyceae</taxon>
        <taxon>Suessiales</taxon>
        <taxon>Symbiodiniaceae</taxon>
        <taxon>Cladocopium</taxon>
    </lineage>
</organism>
<dbReference type="Pfam" id="PF01764">
    <property type="entry name" value="Lipase_3"/>
    <property type="match status" value="1"/>
</dbReference>
<sequence>MAQDFLKELISPGQKSNISFEESLLWKYSELARLSYKDGDIPGYEELVVDEHDRIIGKRDGQEVWLGFRGSGADSAHWLGKTGNLHALPNNDSICRGFANALQEFHDGLKSWCQGSRIIHLTGHSRGGAFATLGGWLLANDFRDAEVNVVVFGCPRVGTSTFAEKFRNRKNLRWAGFQHAGDHVGKLPPWGEHIHPPADPLTDFQAGSWPLLQRIPKVGNALNIMWVFGSNLMKNHSMESYHQSLKCNFILRTGAPDVDEIIRTITNRQQKAMLTIGVQAVKANARQIQEQVRQAADELKELLSADRLKGVLSAALAEEFVIQMKGATRFLANMYATDLEGMKLNVHDLEKKLHDLVERLPHVPQDSTEMLKLLLEAFFKAGFVLAMCRMKLGDTPHDLKERFAGLGEDVKAHLWRLAHDLQNADAFYAALPSLVQVEAACAVHLDNREPLFVTDEIQDQFLPHHIRPTKIQQDMRKLKKEFRSQVASARPGGVAKLLSSKGLGENLVRLLEAILKDVASDSKDERLKPCHEEVMILKQRMDDLMLPEGTAGQIVPWKGSWSWRRQLLNCLPAKKSSVVADASLSRALKETLEAKEVNTAEEVQETIKKINKRFRKFLDSETFRQNFSDEEKRVLSQHLCFDWSVDIKIPTCSHGALPVILVDLPGSTEDGFIGDFIKTMVRASCSRASTALLVLSSDMVIEHDRKGTDLVHRFFGGVSDFSGYYIVITKVFGKKTVDQWNPRVCQKAAQLKPEPLGIRFIDSYLLRAHVASRAGPLPERFPSVEVDASDEEKRRCEAEKQRCQIIFDGVENKHMKVEDPKKFKGKDLEKDLKEKLDEFPETAGFTSELCSLVVLGPHLKRMQRHIQGVVDEIHQRVEICLGRETEVDAYFKLLCNLDVEFMELLKKKAWLKVQGKIEQMAAFDSPGWCYNDVDETFDPGVADWCHRNEHLKSNHHDLVMRESTKVYVEILHQQLAEQFGWAGEIGIPDFASGSLSQKLEIPGVSKQLAAAMTTLGVAGAGALSVASRGPLAQTFFLCSVGLGSYAGPRLFNLAIAETPDQRLASLKECADLNLSRLNDSVKKWLQTKLEGRLTMLVEENSDLPHLEKKLQQYLKVCDHLQEIQKVVKDS</sequence>
<keyword evidence="7" id="KW-1185">Reference proteome</keyword>
<evidence type="ECO:0000313" key="6">
    <source>
        <dbReference type="EMBL" id="CAL4807463.1"/>
    </source>
</evidence>
<accession>A0A9P1M3Q9</accession>
<protein>
    <submittedName>
        <fullName evidence="6">Fungal lipase-like domain-containing protein</fullName>
    </submittedName>
</protein>
<name>A0A9P1M3Q9_9DINO</name>
<reference evidence="6 7" key="2">
    <citation type="submission" date="2024-05" db="EMBL/GenBank/DDBJ databases">
        <authorList>
            <person name="Chen Y."/>
            <person name="Shah S."/>
            <person name="Dougan E. K."/>
            <person name="Thang M."/>
            <person name="Chan C."/>
        </authorList>
    </citation>
    <scope>NUCLEOTIDE SEQUENCE [LARGE SCALE GENOMIC DNA]</scope>
</reference>
<dbReference type="InterPro" id="IPR033556">
    <property type="entry name" value="PLA"/>
</dbReference>
<feature type="domain" description="Fungal lipase-type" evidence="4">
    <location>
        <begin position="94"/>
        <end position="190"/>
    </location>
</feature>
<evidence type="ECO:0000256" key="1">
    <source>
        <dbReference type="ARBA" id="ARBA00022801"/>
    </source>
</evidence>
<dbReference type="InterPro" id="IPR029058">
    <property type="entry name" value="AB_hydrolase_fold"/>
</dbReference>
<dbReference type="PANTHER" id="PTHR31828">
    <property type="entry name" value="PHOSPHOLIPASE A1-IIGAMMA"/>
    <property type="match status" value="1"/>
</dbReference>
<dbReference type="SUPFAM" id="SSF53474">
    <property type="entry name" value="alpha/beta-Hydrolases"/>
    <property type="match status" value="1"/>
</dbReference>
<dbReference type="GO" id="GO:0006629">
    <property type="term" value="P:lipid metabolic process"/>
    <property type="evidence" value="ECO:0007669"/>
    <property type="project" value="UniProtKB-KW"/>
</dbReference>
<reference evidence="5" key="1">
    <citation type="submission" date="2022-10" db="EMBL/GenBank/DDBJ databases">
        <authorList>
            <person name="Chen Y."/>
            <person name="Dougan E. K."/>
            <person name="Chan C."/>
            <person name="Rhodes N."/>
            <person name="Thang M."/>
        </authorList>
    </citation>
    <scope>NUCLEOTIDE SEQUENCE</scope>
</reference>
<feature type="coiled-coil region" evidence="3">
    <location>
        <begin position="278"/>
        <end position="305"/>
    </location>
</feature>
<evidence type="ECO:0000256" key="3">
    <source>
        <dbReference type="SAM" id="Coils"/>
    </source>
</evidence>
<dbReference type="EMBL" id="CAMXCT010006793">
    <property type="protein sequence ID" value="CAI4020151.1"/>
    <property type="molecule type" value="Genomic_DNA"/>
</dbReference>
<dbReference type="EMBL" id="CAMXCT020006793">
    <property type="protein sequence ID" value="CAL1173526.1"/>
    <property type="molecule type" value="Genomic_DNA"/>
</dbReference>
<dbReference type="InterPro" id="IPR002921">
    <property type="entry name" value="Fungal_lipase-type"/>
</dbReference>
<proteinExistence type="predicted"/>
<dbReference type="Gene3D" id="3.40.50.1820">
    <property type="entry name" value="alpha/beta hydrolase"/>
    <property type="match status" value="1"/>
</dbReference>
<gene>
    <name evidence="5" type="ORF">C1SCF055_LOCUS44593</name>
</gene>
<dbReference type="EMBL" id="CAMXCT030006793">
    <property type="protein sequence ID" value="CAL4807463.1"/>
    <property type="molecule type" value="Genomic_DNA"/>
</dbReference>